<comment type="caution">
    <text evidence="2">The sequence shown here is derived from an EMBL/GenBank/DDBJ whole genome shotgun (WGS) entry which is preliminary data.</text>
</comment>
<dbReference type="NCBIfam" id="TIGR02893">
    <property type="entry name" value="spore_yabQ"/>
    <property type="match status" value="1"/>
</dbReference>
<evidence type="ECO:0000313" key="2">
    <source>
        <dbReference type="EMBL" id="TDF91584.1"/>
    </source>
</evidence>
<accession>A0A4V2ZS30</accession>
<reference evidence="2 3" key="1">
    <citation type="submission" date="2019-03" db="EMBL/GenBank/DDBJ databases">
        <title>This is whole genome sequence of Paenibacillus sp MS74 strain.</title>
        <authorList>
            <person name="Trinh H.N."/>
        </authorList>
    </citation>
    <scope>NUCLEOTIDE SEQUENCE [LARGE SCALE GENOMIC DNA]</scope>
    <source>
        <strain evidence="2 3">MS74</strain>
    </source>
</reference>
<dbReference type="Proteomes" id="UP000295636">
    <property type="component" value="Unassembled WGS sequence"/>
</dbReference>
<keyword evidence="1" id="KW-1133">Transmembrane helix</keyword>
<feature type="transmembrane region" description="Helical" evidence="1">
    <location>
        <begin position="73"/>
        <end position="99"/>
    </location>
</feature>
<dbReference type="OrthoDB" id="1653819at2"/>
<keyword evidence="1" id="KW-0472">Membrane</keyword>
<dbReference type="AlphaFoldDB" id="A0A4V2ZS30"/>
<feature type="transmembrane region" description="Helical" evidence="1">
    <location>
        <begin position="6"/>
        <end position="27"/>
    </location>
</feature>
<evidence type="ECO:0000313" key="3">
    <source>
        <dbReference type="Proteomes" id="UP000295636"/>
    </source>
</evidence>
<evidence type="ECO:0000256" key="1">
    <source>
        <dbReference type="SAM" id="Phobius"/>
    </source>
</evidence>
<sequence>MTLQTQFVTMGMMLLGGLSLGGMFDLYRVLASQLKAPRYAYYLLDLAFWLIGTLLVFKLLYMSNLGQVRMYVFIAVLAGVAVYFALFSRMVIGFVLFLIRMVRALIRIVKRTIEIFIITPAVWLYRAVILFLGFLWAIAIFLYKIMLQLLYPVWRLLKWLSMPLIRKINVPVWVKQLGQTISSLIRRLFGRT</sequence>
<gene>
    <name evidence="2" type="primary">yabQ</name>
    <name evidence="2" type="ORF">E1757_32130</name>
</gene>
<dbReference type="InterPro" id="IPR019074">
    <property type="entry name" value="YabQ"/>
</dbReference>
<keyword evidence="1" id="KW-0812">Transmembrane</keyword>
<proteinExistence type="predicted"/>
<organism evidence="2 3">
    <name type="scientific">Paenibacillus piri</name>
    <dbReference type="NCBI Taxonomy" id="2547395"/>
    <lineage>
        <taxon>Bacteria</taxon>
        <taxon>Bacillati</taxon>
        <taxon>Bacillota</taxon>
        <taxon>Bacilli</taxon>
        <taxon>Bacillales</taxon>
        <taxon>Paenibacillaceae</taxon>
        <taxon>Paenibacillus</taxon>
    </lineage>
</organism>
<dbReference type="EMBL" id="SMRT01000026">
    <property type="protein sequence ID" value="TDF91584.1"/>
    <property type="molecule type" value="Genomic_DNA"/>
</dbReference>
<keyword evidence="3" id="KW-1185">Reference proteome</keyword>
<feature type="transmembrane region" description="Helical" evidence="1">
    <location>
        <begin position="39"/>
        <end position="61"/>
    </location>
</feature>
<dbReference type="RefSeq" id="WP_133235982.1">
    <property type="nucleotide sequence ID" value="NZ_SMRT01000026.1"/>
</dbReference>
<protein>
    <submittedName>
        <fullName evidence="2">Spore cortex biosynthesis protein YabQ</fullName>
    </submittedName>
</protein>
<name>A0A4V2ZS30_9BACL</name>
<dbReference type="Pfam" id="PF09578">
    <property type="entry name" value="Spore_YabQ"/>
    <property type="match status" value="1"/>
</dbReference>